<proteinExistence type="predicted"/>
<organism evidence="1 2">
    <name type="scientific">Racocetra persica</name>
    <dbReference type="NCBI Taxonomy" id="160502"/>
    <lineage>
        <taxon>Eukaryota</taxon>
        <taxon>Fungi</taxon>
        <taxon>Fungi incertae sedis</taxon>
        <taxon>Mucoromycota</taxon>
        <taxon>Glomeromycotina</taxon>
        <taxon>Glomeromycetes</taxon>
        <taxon>Diversisporales</taxon>
        <taxon>Gigasporaceae</taxon>
        <taxon>Racocetra</taxon>
    </lineage>
</organism>
<name>A0ACA9PYM2_9GLOM</name>
<comment type="caution">
    <text evidence="1">The sequence shown here is derived from an EMBL/GenBank/DDBJ whole genome shotgun (WGS) entry which is preliminary data.</text>
</comment>
<dbReference type="EMBL" id="CAJVQC010025266">
    <property type="protein sequence ID" value="CAG8729355.1"/>
    <property type="molecule type" value="Genomic_DNA"/>
</dbReference>
<accession>A0ACA9PYM2</accession>
<keyword evidence="2" id="KW-1185">Reference proteome</keyword>
<feature type="non-terminal residue" evidence="1">
    <location>
        <position position="1"/>
    </location>
</feature>
<gene>
    <name evidence="1" type="ORF">RPERSI_LOCUS11997</name>
</gene>
<protein>
    <submittedName>
        <fullName evidence="1">913_t:CDS:1</fullName>
    </submittedName>
</protein>
<evidence type="ECO:0000313" key="1">
    <source>
        <dbReference type="EMBL" id="CAG8729355.1"/>
    </source>
</evidence>
<evidence type="ECO:0000313" key="2">
    <source>
        <dbReference type="Proteomes" id="UP000789920"/>
    </source>
</evidence>
<reference evidence="1" key="1">
    <citation type="submission" date="2021-06" db="EMBL/GenBank/DDBJ databases">
        <authorList>
            <person name="Kallberg Y."/>
            <person name="Tangrot J."/>
            <person name="Rosling A."/>
        </authorList>
    </citation>
    <scope>NUCLEOTIDE SEQUENCE</scope>
    <source>
        <strain evidence="1">MA461A</strain>
    </source>
</reference>
<dbReference type="Proteomes" id="UP000789920">
    <property type="component" value="Unassembled WGS sequence"/>
</dbReference>
<sequence>LIINESSSTDSSENLNVEDDKPPKDSPKNTSHHLSLVHIELYCEKTFETWDECQKLGKYISCKTTPPEKQKKKGSKRINCFFLVNVSKIKGYGDEMVIKLNSMHLKHNHSLVPKNVAFATKYQKLTTEIKELIESYTLCNIDVPSQVRLLRGLFSKATIVDYDIKNYIYKFHRNHEIKDGDAAKLLQYFEKERAKDPDCIFAVVDNNFKLQIIAQAVLLDKTSESYRWVLQQTIKATGVQLGVFIIDANPGFESIVLEVYPNTYFLYCVWHIERNLEKQLSKLLGDRYADFLKAFYHAKMFYTKKHLRDIGNIENRPIKIEYDLYQICFEKLLEGIDHSLIAEIWEVHSIENKSSLFHISLISNHWYKDDIVDTLVAAAKVIDRKQSTKGSLLELARKYVELVDYDDPNNPDILIKMFKDTEDDQALEYEQVNNEVSEYDQVLEETESIQVIEYAQASYLEVQNLLRYIKKDQLAKKAN</sequence>